<keyword evidence="2" id="KW-1185">Reference proteome</keyword>
<comment type="caution">
    <text evidence="1">The sequence shown here is derived from an EMBL/GenBank/DDBJ whole genome shotgun (WGS) entry which is preliminary data.</text>
</comment>
<dbReference type="Proteomes" id="UP001630127">
    <property type="component" value="Unassembled WGS sequence"/>
</dbReference>
<evidence type="ECO:0000313" key="2">
    <source>
        <dbReference type="Proteomes" id="UP001630127"/>
    </source>
</evidence>
<protein>
    <submittedName>
        <fullName evidence="1">Uncharacterized protein</fullName>
    </submittedName>
</protein>
<dbReference type="AlphaFoldDB" id="A0ABD2ZAZ8"/>
<sequence>MILGSSGLVLAVWNQFNLKFHFEKSIWFLGNWIIMCSCTRLWECFILAGKLRFQITQLGKVFLRFLMDIKEAKIGKWVSSLVICIHSMKDAGRLEEWFIVFEAEPAVLFTTRLEW</sequence>
<gene>
    <name evidence="1" type="ORF">ACH5RR_023548</name>
</gene>
<dbReference type="EMBL" id="JBJUIK010000010">
    <property type="protein sequence ID" value="KAL3516646.1"/>
    <property type="molecule type" value="Genomic_DNA"/>
</dbReference>
<organism evidence="1 2">
    <name type="scientific">Cinchona calisaya</name>
    <dbReference type="NCBI Taxonomy" id="153742"/>
    <lineage>
        <taxon>Eukaryota</taxon>
        <taxon>Viridiplantae</taxon>
        <taxon>Streptophyta</taxon>
        <taxon>Embryophyta</taxon>
        <taxon>Tracheophyta</taxon>
        <taxon>Spermatophyta</taxon>
        <taxon>Magnoliopsida</taxon>
        <taxon>eudicotyledons</taxon>
        <taxon>Gunneridae</taxon>
        <taxon>Pentapetalae</taxon>
        <taxon>asterids</taxon>
        <taxon>lamiids</taxon>
        <taxon>Gentianales</taxon>
        <taxon>Rubiaceae</taxon>
        <taxon>Cinchonoideae</taxon>
        <taxon>Cinchoneae</taxon>
        <taxon>Cinchona</taxon>
    </lineage>
</organism>
<evidence type="ECO:0000313" key="1">
    <source>
        <dbReference type="EMBL" id="KAL3516646.1"/>
    </source>
</evidence>
<proteinExistence type="predicted"/>
<accession>A0ABD2ZAZ8</accession>
<name>A0ABD2ZAZ8_9GENT</name>
<reference evidence="1 2" key="1">
    <citation type="submission" date="2024-11" db="EMBL/GenBank/DDBJ databases">
        <title>A near-complete genome assembly of Cinchona calisaya.</title>
        <authorList>
            <person name="Lian D.C."/>
            <person name="Zhao X.W."/>
            <person name="Wei L."/>
        </authorList>
    </citation>
    <scope>NUCLEOTIDE SEQUENCE [LARGE SCALE GENOMIC DNA]</scope>
    <source>
        <tissue evidence="1">Nenye</tissue>
    </source>
</reference>